<reference evidence="2 3" key="1">
    <citation type="submission" date="2015-04" db="EMBL/GenBank/DDBJ databases">
        <authorList>
            <person name="Syromyatnikov M.Y."/>
            <person name="Popov V.N."/>
        </authorList>
    </citation>
    <scope>NUCLEOTIDE SEQUENCE [LARGE SCALE GENOMIC DNA]</scope>
    <source>
        <strain evidence="2">WF-38-12</strain>
    </source>
</reference>
<evidence type="ECO:0000256" key="1">
    <source>
        <dbReference type="SAM" id="SignalP"/>
    </source>
</evidence>
<gene>
    <name evidence="2" type="ORF">PISL3812_08877</name>
</gene>
<accession>A0A0U1M878</accession>
<dbReference type="OrthoDB" id="5419608at2759"/>
<proteinExistence type="predicted"/>
<dbReference type="Proteomes" id="UP000054383">
    <property type="component" value="Unassembled WGS sequence"/>
</dbReference>
<dbReference type="AlphaFoldDB" id="A0A0U1M878"/>
<name>A0A0U1M878_TALIS</name>
<dbReference type="OMA" id="ASIDHAW"/>
<evidence type="ECO:0000313" key="3">
    <source>
        <dbReference type="Proteomes" id="UP000054383"/>
    </source>
</evidence>
<keyword evidence="1" id="KW-0732">Signal</keyword>
<organism evidence="2 3">
    <name type="scientific">Talaromyces islandicus</name>
    <name type="common">Penicillium islandicum</name>
    <dbReference type="NCBI Taxonomy" id="28573"/>
    <lineage>
        <taxon>Eukaryota</taxon>
        <taxon>Fungi</taxon>
        <taxon>Dikarya</taxon>
        <taxon>Ascomycota</taxon>
        <taxon>Pezizomycotina</taxon>
        <taxon>Eurotiomycetes</taxon>
        <taxon>Eurotiomycetidae</taxon>
        <taxon>Eurotiales</taxon>
        <taxon>Trichocomaceae</taxon>
        <taxon>Talaromyces</taxon>
        <taxon>Talaromyces sect. Islandici</taxon>
    </lineage>
</organism>
<dbReference type="EMBL" id="CVMT01000010">
    <property type="protein sequence ID" value="CRG91823.1"/>
    <property type="molecule type" value="Genomic_DNA"/>
</dbReference>
<protein>
    <submittedName>
        <fullName evidence="2">Uncharacterized protein</fullName>
    </submittedName>
</protein>
<evidence type="ECO:0000313" key="2">
    <source>
        <dbReference type="EMBL" id="CRG91823.1"/>
    </source>
</evidence>
<feature type="signal peptide" evidence="1">
    <location>
        <begin position="1"/>
        <end position="18"/>
    </location>
</feature>
<sequence length="168" mass="17448">MKISSVISLVGLSAFAMADSSTTSADDSAMTNAAKFLSGFGITTSLPGAKATSLANALYSLNEAQKTRPEATSLWEAFETAVPSSVQDSVSRFGYTFQLDASTTWEPSWFTDLPDSAQKELLLEESQILSVENEYLATSTSSGVASQQTLAAAGGLLAAGFVGALALL</sequence>
<feature type="chain" id="PRO_5006711648" evidence="1">
    <location>
        <begin position="19"/>
        <end position="168"/>
    </location>
</feature>
<keyword evidence="3" id="KW-1185">Reference proteome</keyword>